<proteinExistence type="predicted"/>
<organism evidence="2 3">
    <name type="scientific">Mycobacterium talmoniae</name>
    <dbReference type="NCBI Taxonomy" id="1858794"/>
    <lineage>
        <taxon>Bacteria</taxon>
        <taxon>Bacillati</taxon>
        <taxon>Actinomycetota</taxon>
        <taxon>Actinomycetes</taxon>
        <taxon>Mycobacteriales</taxon>
        <taxon>Mycobacteriaceae</taxon>
        <taxon>Mycobacterium</taxon>
    </lineage>
</organism>
<evidence type="ECO:0000313" key="2">
    <source>
        <dbReference type="EMBL" id="OHV05314.1"/>
    </source>
</evidence>
<dbReference type="Proteomes" id="UP000179734">
    <property type="component" value="Unassembled WGS sequence"/>
</dbReference>
<evidence type="ECO:0000313" key="3">
    <source>
        <dbReference type="Proteomes" id="UP000179734"/>
    </source>
</evidence>
<comment type="caution">
    <text evidence="2">The sequence shown here is derived from an EMBL/GenBank/DDBJ whole genome shotgun (WGS) entry which is preliminary data.</text>
</comment>
<accession>A0A1S1NHN2</accession>
<evidence type="ECO:0000256" key="1">
    <source>
        <dbReference type="SAM" id="Coils"/>
    </source>
</evidence>
<feature type="coiled-coil region" evidence="1">
    <location>
        <begin position="82"/>
        <end position="109"/>
    </location>
</feature>
<name>A0A1S1NHN2_9MYCO</name>
<gene>
    <name evidence="2" type="ORF">BKN37_06080</name>
</gene>
<dbReference type="AlphaFoldDB" id="A0A1S1NHN2"/>
<dbReference type="EMBL" id="MLQM01000019">
    <property type="protein sequence ID" value="OHV05314.1"/>
    <property type="molecule type" value="Genomic_DNA"/>
</dbReference>
<keyword evidence="1" id="KW-0175">Coiled coil</keyword>
<evidence type="ECO:0008006" key="4">
    <source>
        <dbReference type="Google" id="ProtNLM"/>
    </source>
</evidence>
<keyword evidence="3" id="KW-1185">Reference proteome</keyword>
<sequence length="451" mass="47293">MSGNGISVAELQRWSAESVRAVFHAATDRGRAAFDVADGLAALDVFDDWGGDTAVAAKTSISQTRQDLDAHGQEAMAVAHAAKTAADGIEALQARLRALIAEADQHALVVNPSTSRVEFSDHVTNPVDALITALDLQHRLDALLADADALDDTLATAINMADGDAVIPSIPGAPEHAETRLQHQIDAFTEVFGRPPVSAADWETAAALDPHSYEDKNAGAEPHIVVGRIQPVPGQGVVRANLFIPSASVKDPTLSHWPPFDDNAGDNRGFDPAAGPERARVSVDVDYENGLVVVRQNPSVNLTTGQVRAGTPTVKVAQRRDGSVYLRYQAADPFSPGGETLAKNTLCVQGELVVQPGAATPRLGGVVSAFPALEVYNDRAAPGGVPTTATLGQMWPANTGQWGPMLGLPFTRSVGDDRLLSDFVGVATGTMYPLPTPLGPPAHPPAVVMVK</sequence>
<protein>
    <recommendedName>
        <fullName evidence="4">DUF4226 domain-containing protein</fullName>
    </recommendedName>
</protein>
<dbReference type="RefSeq" id="WP_071023278.1">
    <property type="nucleotide sequence ID" value="NZ_MLQM01000019.1"/>
</dbReference>
<reference evidence="2 3" key="1">
    <citation type="submission" date="2016-10" db="EMBL/GenBank/DDBJ databases">
        <title>Genome sequence of Mycobacterium talmonii.</title>
        <authorList>
            <person name="Greninger A.L."/>
            <person name="Elliott B."/>
            <person name="Vasireddy S."/>
            <person name="Vasireddy R."/>
        </authorList>
    </citation>
    <scope>NUCLEOTIDE SEQUENCE [LARGE SCALE GENOMIC DNA]</scope>
    <source>
        <strain evidence="3">NE-TNMC-100812</strain>
    </source>
</reference>